<accession>A0A8J7I7F9</accession>
<reference evidence="6 7" key="1">
    <citation type="journal article" date="2021" name="Int. J. Syst. Evol. Microbiol.">
        <title>Amazonocrinis nigriterrae gen. nov., sp. nov., Atlanticothrix silvestris gen. nov., sp. nov. and Dendronalium phyllosphericum gen. nov., sp. nov., nostocacean cyanobacteria from Brazilian environments.</title>
        <authorList>
            <person name="Alvarenga D.O."/>
            <person name="Andreote A.P.D."/>
            <person name="Branco L.H.Z."/>
            <person name="Delbaje E."/>
            <person name="Cruz R.B."/>
            <person name="Varani A.M."/>
            <person name="Fiore M.F."/>
        </authorList>
    </citation>
    <scope>NUCLEOTIDE SEQUENCE [LARGE SCALE GENOMIC DNA]</scope>
    <source>
        <strain evidence="6 7">CENA369</strain>
    </source>
</reference>
<dbReference type="PANTHER" id="PTHR43179">
    <property type="entry name" value="RHAMNOSYLTRANSFERASE WBBL"/>
    <property type="match status" value="1"/>
</dbReference>
<evidence type="ECO:0000313" key="7">
    <source>
        <dbReference type="Proteomes" id="UP000662314"/>
    </source>
</evidence>
<evidence type="ECO:0000256" key="4">
    <source>
        <dbReference type="ARBA" id="ARBA00022679"/>
    </source>
</evidence>
<sequence length="297" mass="33629">MKQANLAVIMTCHNRRDTTIACLQALYQQKNQFDVYLTDDGSFDGTAEAVKAQYPEVKIIQGNGNLFWVGGMHLAFGEAIKNQYDYYLWLNDDTFLEANALNKLLHIYQNLSEEGYPNSIVVGSTKDPITGKATYGGALKSKKWYSNKFEFLEPSSVVQKCDAMYGNCVLIPKSVVAKVGNIDTAFVHSLGDLDYALRAHKLGCQIWIAPGYIGTCSKNSIRNSWVDTNLNILERWKKVLHIKGFPLKSWTVFCSRHSGPFWIFYWFLPYIRATIGYKNLASSPTFAEDSNKRNLKL</sequence>
<evidence type="ECO:0000259" key="5">
    <source>
        <dbReference type="Pfam" id="PF00535"/>
    </source>
</evidence>
<dbReference type="RefSeq" id="WP_214431825.1">
    <property type="nucleotide sequence ID" value="NZ_CAWPUQ010000117.1"/>
</dbReference>
<comment type="caution">
    <text evidence="6">The sequence shown here is derived from an EMBL/GenBank/DDBJ whole genome shotgun (WGS) entry which is preliminary data.</text>
</comment>
<dbReference type="Gene3D" id="3.90.550.10">
    <property type="entry name" value="Spore Coat Polysaccharide Biosynthesis Protein SpsA, Chain A"/>
    <property type="match status" value="1"/>
</dbReference>
<keyword evidence="4" id="KW-0808">Transferase</keyword>
<proteinExistence type="inferred from homology"/>
<evidence type="ECO:0000256" key="3">
    <source>
        <dbReference type="ARBA" id="ARBA00022676"/>
    </source>
</evidence>
<evidence type="ECO:0000256" key="2">
    <source>
        <dbReference type="ARBA" id="ARBA00006739"/>
    </source>
</evidence>
<comment type="similarity">
    <text evidence="2">Belongs to the glycosyltransferase 2 family.</text>
</comment>
<dbReference type="InterPro" id="IPR029044">
    <property type="entry name" value="Nucleotide-diphossugar_trans"/>
</dbReference>
<feature type="domain" description="Glycosyltransferase 2-like" evidence="5">
    <location>
        <begin position="8"/>
        <end position="178"/>
    </location>
</feature>
<dbReference type="GO" id="GO:0016757">
    <property type="term" value="F:glycosyltransferase activity"/>
    <property type="evidence" value="ECO:0007669"/>
    <property type="project" value="UniProtKB-KW"/>
</dbReference>
<gene>
    <name evidence="6" type="ORF">I8752_08205</name>
</gene>
<protein>
    <submittedName>
        <fullName evidence="6">Glycosyltransferase family 2 protein</fullName>
    </submittedName>
</protein>
<dbReference type="Proteomes" id="UP000662314">
    <property type="component" value="Unassembled WGS sequence"/>
</dbReference>
<dbReference type="InterPro" id="IPR001173">
    <property type="entry name" value="Glyco_trans_2-like"/>
</dbReference>
<name>A0A8J7I7F9_9NOST</name>
<dbReference type="EMBL" id="JAECZA010000022">
    <property type="protein sequence ID" value="MBH8573002.1"/>
    <property type="molecule type" value="Genomic_DNA"/>
</dbReference>
<dbReference type="SUPFAM" id="SSF53448">
    <property type="entry name" value="Nucleotide-diphospho-sugar transferases"/>
    <property type="match status" value="1"/>
</dbReference>
<dbReference type="Pfam" id="PF00535">
    <property type="entry name" value="Glycos_transf_2"/>
    <property type="match status" value="1"/>
</dbReference>
<keyword evidence="3" id="KW-0328">Glycosyltransferase</keyword>
<comment type="pathway">
    <text evidence="1">Cell wall biogenesis; cell wall polysaccharide biosynthesis.</text>
</comment>
<evidence type="ECO:0000256" key="1">
    <source>
        <dbReference type="ARBA" id="ARBA00004776"/>
    </source>
</evidence>
<dbReference type="PANTHER" id="PTHR43179:SF12">
    <property type="entry name" value="GALACTOFURANOSYLTRANSFERASE GLFT2"/>
    <property type="match status" value="1"/>
</dbReference>
<dbReference type="AlphaFoldDB" id="A0A8J7I7F9"/>
<evidence type="ECO:0000313" key="6">
    <source>
        <dbReference type="EMBL" id="MBH8573002.1"/>
    </source>
</evidence>
<keyword evidence="7" id="KW-1185">Reference proteome</keyword>
<organism evidence="6 7">
    <name type="scientific">Dendronalium phyllosphericum CENA369</name>
    <dbReference type="NCBI Taxonomy" id="1725256"/>
    <lineage>
        <taxon>Bacteria</taxon>
        <taxon>Bacillati</taxon>
        <taxon>Cyanobacteriota</taxon>
        <taxon>Cyanophyceae</taxon>
        <taxon>Nostocales</taxon>
        <taxon>Nostocaceae</taxon>
        <taxon>Dendronalium</taxon>
        <taxon>Dendronalium phyllosphericum</taxon>
    </lineage>
</organism>